<comment type="subcellular location">
    <subcellularLocation>
        <location evidence="1">Membrane</location>
        <topology evidence="1">Multi-pass membrane protein</topology>
    </subcellularLocation>
</comment>
<feature type="transmembrane region" description="Helical" evidence="5">
    <location>
        <begin position="93"/>
        <end position="111"/>
    </location>
</feature>
<name>A0A8J3DZY6_9BACL</name>
<evidence type="ECO:0000313" key="7">
    <source>
        <dbReference type="EMBL" id="GGE56222.1"/>
    </source>
</evidence>
<dbReference type="InterPro" id="IPR036513">
    <property type="entry name" value="STAS_dom_sf"/>
</dbReference>
<dbReference type="PANTHER" id="PTHR43310">
    <property type="entry name" value="SULFATE TRANSPORTER YBAR-RELATED"/>
    <property type="match status" value="1"/>
</dbReference>
<evidence type="ECO:0000259" key="6">
    <source>
        <dbReference type="PROSITE" id="PS50801"/>
    </source>
</evidence>
<dbReference type="EMBL" id="BMIR01000034">
    <property type="protein sequence ID" value="GGE56222.1"/>
    <property type="molecule type" value="Genomic_DNA"/>
</dbReference>
<evidence type="ECO:0000256" key="1">
    <source>
        <dbReference type="ARBA" id="ARBA00004141"/>
    </source>
</evidence>
<dbReference type="PANTHER" id="PTHR43310:SF1">
    <property type="entry name" value="SULFATE TRANSPORTER YBAR-RELATED"/>
    <property type="match status" value="1"/>
</dbReference>
<feature type="transmembrane region" description="Helical" evidence="5">
    <location>
        <begin position="123"/>
        <end position="143"/>
    </location>
</feature>
<comment type="caution">
    <text evidence="7">The sequence shown here is derived from an EMBL/GenBank/DDBJ whole genome shotgun (WGS) entry which is preliminary data.</text>
</comment>
<evidence type="ECO:0000256" key="5">
    <source>
        <dbReference type="SAM" id="Phobius"/>
    </source>
</evidence>
<feature type="transmembrane region" description="Helical" evidence="5">
    <location>
        <begin position="21"/>
        <end position="42"/>
    </location>
</feature>
<feature type="transmembrane region" description="Helical" evidence="5">
    <location>
        <begin position="172"/>
        <end position="189"/>
    </location>
</feature>
<feature type="transmembrane region" description="Helical" evidence="5">
    <location>
        <begin position="353"/>
        <end position="386"/>
    </location>
</feature>
<dbReference type="InterPro" id="IPR052706">
    <property type="entry name" value="Membrane-Transporter-like"/>
</dbReference>
<dbReference type="Gene3D" id="3.30.750.24">
    <property type="entry name" value="STAS domain"/>
    <property type="match status" value="1"/>
</dbReference>
<evidence type="ECO:0000256" key="4">
    <source>
        <dbReference type="ARBA" id="ARBA00023136"/>
    </source>
</evidence>
<dbReference type="InterPro" id="IPR002645">
    <property type="entry name" value="STAS_dom"/>
</dbReference>
<evidence type="ECO:0000256" key="3">
    <source>
        <dbReference type="ARBA" id="ARBA00022989"/>
    </source>
</evidence>
<reference evidence="7" key="2">
    <citation type="submission" date="2020-09" db="EMBL/GenBank/DDBJ databases">
        <authorList>
            <person name="Sun Q."/>
            <person name="Zhou Y."/>
        </authorList>
    </citation>
    <scope>NUCLEOTIDE SEQUENCE</scope>
    <source>
        <strain evidence="7">CGMCC 1.15371</strain>
    </source>
</reference>
<dbReference type="Pfam" id="PF01740">
    <property type="entry name" value="STAS"/>
    <property type="match status" value="1"/>
</dbReference>
<proteinExistence type="predicted"/>
<gene>
    <name evidence="7" type="primary">ybaR</name>
    <name evidence="7" type="ORF">GCM10011391_39020</name>
</gene>
<accession>A0A8J3DZY6</accession>
<dbReference type="SUPFAM" id="SSF52091">
    <property type="entry name" value="SpoIIaa-like"/>
    <property type="match status" value="1"/>
</dbReference>
<reference evidence="7" key="1">
    <citation type="journal article" date="2014" name="Int. J. Syst. Evol. Microbiol.">
        <title>Complete genome sequence of Corynebacterium casei LMG S-19264T (=DSM 44701T), isolated from a smear-ripened cheese.</title>
        <authorList>
            <consortium name="US DOE Joint Genome Institute (JGI-PGF)"/>
            <person name="Walter F."/>
            <person name="Albersmeier A."/>
            <person name="Kalinowski J."/>
            <person name="Ruckert C."/>
        </authorList>
    </citation>
    <scope>NUCLEOTIDE SEQUENCE</scope>
    <source>
        <strain evidence="7">CGMCC 1.15371</strain>
    </source>
</reference>
<feature type="transmembrane region" description="Helical" evidence="5">
    <location>
        <begin position="265"/>
        <end position="287"/>
    </location>
</feature>
<feature type="transmembrane region" description="Helical" evidence="5">
    <location>
        <begin position="149"/>
        <end position="165"/>
    </location>
</feature>
<dbReference type="CDD" id="cd07042">
    <property type="entry name" value="STAS_SulP_like_sulfate_transporter"/>
    <property type="match status" value="1"/>
</dbReference>
<feature type="transmembrane region" description="Helical" evidence="5">
    <location>
        <begin position="299"/>
        <end position="317"/>
    </location>
</feature>
<evidence type="ECO:0000256" key="2">
    <source>
        <dbReference type="ARBA" id="ARBA00022692"/>
    </source>
</evidence>
<dbReference type="Proteomes" id="UP000628775">
    <property type="component" value="Unassembled WGS sequence"/>
</dbReference>
<evidence type="ECO:0000313" key="8">
    <source>
        <dbReference type="Proteomes" id="UP000628775"/>
    </source>
</evidence>
<dbReference type="AlphaFoldDB" id="A0A8J3DZY6"/>
<organism evidence="7 8">
    <name type="scientific">Pullulanibacillus camelliae</name>
    <dbReference type="NCBI Taxonomy" id="1707096"/>
    <lineage>
        <taxon>Bacteria</taxon>
        <taxon>Bacillati</taxon>
        <taxon>Bacillota</taxon>
        <taxon>Bacilli</taxon>
        <taxon>Bacillales</taxon>
        <taxon>Sporolactobacillaceae</taxon>
        <taxon>Pullulanibacillus</taxon>
    </lineage>
</organism>
<dbReference type="InterPro" id="IPR011547">
    <property type="entry name" value="SLC26A/SulP_dom"/>
</dbReference>
<feature type="domain" description="STAS" evidence="6">
    <location>
        <begin position="401"/>
        <end position="488"/>
    </location>
</feature>
<dbReference type="PROSITE" id="PS50801">
    <property type="entry name" value="STAS"/>
    <property type="match status" value="1"/>
</dbReference>
<dbReference type="GO" id="GO:0016020">
    <property type="term" value="C:membrane"/>
    <property type="evidence" value="ECO:0007669"/>
    <property type="project" value="UniProtKB-SubCell"/>
</dbReference>
<keyword evidence="4 5" id="KW-0472">Membrane</keyword>
<protein>
    <submittedName>
        <fullName evidence="7">Putative sulfate transporter YbaR</fullName>
    </submittedName>
</protein>
<keyword evidence="2 5" id="KW-0812">Transmembrane</keyword>
<sequence length="488" mass="52573">MGCEMNLQTIKDNWFSNIKNDVLAGLTVSFALIPEAIAFSLAAGVDPMVGLYASFIIPVILSFFGGRPGMISAATASVAMLVGVLVSKNGVEYLFAASVLAGVFQILFGLFKFGRFITFVPQSVVLGFVNALAIMIFMAQLVHFHGATWPMYAMVAGTLAIIYILPRFTKAVPAALIAIIIMTMIEYATGVDVKTVGDLGHMSSNLPIFHLPAVPLNLHTLMTILPYSLSMAVVGSLETLMTATVVDEYTETKSNKNKEVRGLGLANLVTGFFGGMAGCAMIGQSIINVQSGGRKRLSTFIAGVFLMILIVLLSPIVKNVPMGALVGVMFMVSINTFDWKSLINIRKMPIAEAITMILTVIIVVATDNLAIGVCIGVIISTLIFGWRIASIKATVGQNEAGIKTYTISGQMFFGTMRHFIDTFDINNDPNTIIIDFQYSHIWDHSAVTGIAKVVDKYKARNKEVNIVGLNPESQTIIKKIGLGRPSGH</sequence>
<keyword evidence="8" id="KW-1185">Reference proteome</keyword>
<dbReference type="Pfam" id="PF00916">
    <property type="entry name" value="Sulfate_transp"/>
    <property type="match status" value="2"/>
</dbReference>
<keyword evidence="3 5" id="KW-1133">Transmembrane helix</keyword>
<feature type="transmembrane region" description="Helical" evidence="5">
    <location>
        <begin position="48"/>
        <end position="64"/>
    </location>
</feature>